<proteinExistence type="predicted"/>
<feature type="non-terminal residue" evidence="1">
    <location>
        <position position="399"/>
    </location>
</feature>
<organism evidence="1 2">
    <name type="scientific">Racocetra persica</name>
    <dbReference type="NCBI Taxonomy" id="160502"/>
    <lineage>
        <taxon>Eukaryota</taxon>
        <taxon>Fungi</taxon>
        <taxon>Fungi incertae sedis</taxon>
        <taxon>Mucoromycota</taxon>
        <taxon>Glomeromycotina</taxon>
        <taxon>Glomeromycetes</taxon>
        <taxon>Diversisporales</taxon>
        <taxon>Gigasporaceae</taxon>
        <taxon>Racocetra</taxon>
    </lineage>
</organism>
<reference evidence="1" key="1">
    <citation type="submission" date="2021-06" db="EMBL/GenBank/DDBJ databases">
        <authorList>
            <person name="Kallberg Y."/>
            <person name="Tangrot J."/>
            <person name="Rosling A."/>
        </authorList>
    </citation>
    <scope>NUCLEOTIDE SEQUENCE</scope>
    <source>
        <strain evidence="1">MA461A</strain>
    </source>
</reference>
<dbReference type="Proteomes" id="UP000789920">
    <property type="component" value="Unassembled WGS sequence"/>
</dbReference>
<evidence type="ECO:0000313" key="1">
    <source>
        <dbReference type="EMBL" id="CAG8691418.1"/>
    </source>
</evidence>
<comment type="caution">
    <text evidence="1">The sequence shown here is derived from an EMBL/GenBank/DDBJ whole genome shotgun (WGS) entry which is preliminary data.</text>
</comment>
<sequence>MKTYNRYKVYSKCQCDYFDLSLICKYCDINCIRSYTRWSDEYLLSDIIGLFEFGTYRFLEDSDNNNISEDINELQLDDMKRMIEIHEQELIYEQVVLDKNKILANWFTIPTNAEKVINDKQKFLKKYKGKRFWHLLTFYYYKPSGAEKSEWFLELFHDKLYDKPKKQQTNSSYWNRYIGQKIVLINKFYTKIDWNKMINLLNDSCFEVEHKYGEFEPFLAKYICLTATKLPEEAYNFRQYGGEDDNKKDYNQFKCRLDYIIRFDEKWNDDQKKKTTQIIFEKEDEDKFRNMLWDVKYRNGENSIEEIIEKFKKINMRIEREEIIIEIEDIFIESIKRLEKIIKEKDIIIQDTVNQYKKISQNTISYNRFSEYNSNDSGYNSYDEYEELMRDIHKVTSED</sequence>
<keyword evidence="2" id="KW-1185">Reference proteome</keyword>
<gene>
    <name evidence="1" type="ORF">RPERSI_LOCUS9570</name>
</gene>
<name>A0ACA9P833_9GLOM</name>
<protein>
    <submittedName>
        <fullName evidence="1">14018_t:CDS:1</fullName>
    </submittedName>
</protein>
<accession>A0ACA9P833</accession>
<dbReference type="EMBL" id="CAJVQC010018188">
    <property type="protein sequence ID" value="CAG8691418.1"/>
    <property type="molecule type" value="Genomic_DNA"/>
</dbReference>
<evidence type="ECO:0000313" key="2">
    <source>
        <dbReference type="Proteomes" id="UP000789920"/>
    </source>
</evidence>